<proteinExistence type="predicted"/>
<dbReference type="STRING" id="556484.B7GC92"/>
<evidence type="ECO:0000313" key="4">
    <source>
        <dbReference type="EMBL" id="EEC43740.1"/>
    </source>
</evidence>
<evidence type="ECO:0000256" key="1">
    <source>
        <dbReference type="ARBA" id="ARBA00001933"/>
    </source>
</evidence>
<dbReference type="InterPro" id="IPR015424">
    <property type="entry name" value="PyrdxlP-dep_Trfase"/>
</dbReference>
<dbReference type="GO" id="GO:0030170">
    <property type="term" value="F:pyridoxal phosphate binding"/>
    <property type="evidence" value="ECO:0007669"/>
    <property type="project" value="InterPro"/>
</dbReference>
<dbReference type="PANTHER" id="PTHR42699">
    <property type="match status" value="1"/>
</dbReference>
<name>B7GC92_PHATC</name>
<dbReference type="Proteomes" id="UP000000759">
    <property type="component" value="Chromosome 25"/>
</dbReference>
<keyword evidence="5" id="KW-1185">Reference proteome</keyword>
<dbReference type="InterPro" id="IPR015422">
    <property type="entry name" value="PyrdxlP-dep_Trfase_small"/>
</dbReference>
<dbReference type="PaxDb" id="2850-Phatr49903"/>
<evidence type="ECO:0000256" key="2">
    <source>
        <dbReference type="ARBA" id="ARBA00022898"/>
    </source>
</evidence>
<dbReference type="PANTHER" id="PTHR42699:SF1">
    <property type="entry name" value="CYSTATHIONINE GAMMA-SYNTHASE-RELATED"/>
    <property type="match status" value="1"/>
</dbReference>
<dbReference type="HOGENOM" id="CLU_011302_3_0_1"/>
<dbReference type="Gene3D" id="3.40.640.10">
    <property type="entry name" value="Type I PLP-dependent aspartate aminotransferase-like (Major domain)"/>
    <property type="match status" value="1"/>
</dbReference>
<dbReference type="GO" id="GO:0019346">
    <property type="term" value="P:transsulfuration"/>
    <property type="evidence" value="ECO:0007669"/>
    <property type="project" value="InterPro"/>
</dbReference>
<gene>
    <name evidence="4" type="ORF">PHATRDRAFT_49903</name>
</gene>
<organism evidence="4 5">
    <name type="scientific">Phaeodactylum tricornutum (strain CCAP 1055/1)</name>
    <dbReference type="NCBI Taxonomy" id="556484"/>
    <lineage>
        <taxon>Eukaryota</taxon>
        <taxon>Sar</taxon>
        <taxon>Stramenopiles</taxon>
        <taxon>Ochrophyta</taxon>
        <taxon>Bacillariophyta</taxon>
        <taxon>Bacillariophyceae</taxon>
        <taxon>Bacillariophycidae</taxon>
        <taxon>Naviculales</taxon>
        <taxon>Phaeodactylaceae</taxon>
        <taxon>Phaeodactylum</taxon>
    </lineage>
</organism>
<accession>B7GC92</accession>
<dbReference type="Pfam" id="PF01053">
    <property type="entry name" value="Cys_Met_Meta_PP"/>
    <property type="match status" value="1"/>
</dbReference>
<dbReference type="EMBL" id="CM000627">
    <property type="protein sequence ID" value="EEC43740.1"/>
    <property type="molecule type" value="Genomic_DNA"/>
</dbReference>
<dbReference type="SUPFAM" id="SSF53383">
    <property type="entry name" value="PLP-dependent transferases"/>
    <property type="match status" value="1"/>
</dbReference>
<sequence length="654" mass="71561">MWVFSSTCRCGVRRVIPSWVGATRMAASTGAITKDTPPNGRAAGKNVSGPKVNGRSRSETPSWHPGTATFSSLSDTTVTSKSTIATGTDGSSTSPRLPHHSQPLGFPLPEDEHACSVSLPTWSAVVGYEEGDPTTVQAMKCGYPRFVYHPYVLQLMEYVLETHGHPHEDCLVLPSANAAIRCRSFLQQAVENKPPRVDNALLEKIDGWPSGGGTGDYRNTDIRLVRVGAADVHAVIFPAETLAGTQAKSYWQHGGEVVSSRRAARCLHDLGVGLHSRITDGAWICHDMMPQSDTAPDYLRRQIARWAKVPSADSVFLAPSGMASIYTALRSARRYQMEKGPNATGGTSIVFGFPYLDTLKLCSRDELCPGGVEFFGHGDAQDLDSLERLLRTKGKNAVCAVFTEVPSNPLLQCPDLYRLRQLADEYDFLLVVDDTISNFLNINVLESGLADVICSSLTKLVSGRGDAMAGSVVTNPHTAGGRWMQRDLAQYYDETSHGGLYEGDACAMVQNSQDFVSRNAVINETSEALASWFQQHGDVEKVYYPKLVSTRDHYEAVRSGGYGGLMSVVLEPHMCQRTFYDALNVAKGPSLGTNFTLVCPYTLLAHYHELDFAMSYNVQPNLLRIAVGLEPLEVLQDKFEEAFTKSRLHPKLDI</sequence>
<evidence type="ECO:0008006" key="6">
    <source>
        <dbReference type="Google" id="ProtNLM"/>
    </source>
</evidence>
<feature type="compositionally biased region" description="Polar residues" evidence="3">
    <location>
        <begin position="68"/>
        <end position="95"/>
    </location>
</feature>
<dbReference type="eggNOG" id="KOG0053">
    <property type="taxonomic scope" value="Eukaryota"/>
</dbReference>
<dbReference type="KEGG" id="pti:PHATRDRAFT_49903"/>
<dbReference type="AlphaFoldDB" id="B7GC92"/>
<feature type="region of interest" description="Disordered" evidence="3">
    <location>
        <begin position="30"/>
        <end position="104"/>
    </location>
</feature>
<dbReference type="InterPro" id="IPR051750">
    <property type="entry name" value="Trans-sulfuration_enzymes"/>
</dbReference>
<dbReference type="InterPro" id="IPR015421">
    <property type="entry name" value="PyrdxlP-dep_Trfase_major"/>
</dbReference>
<evidence type="ECO:0000313" key="5">
    <source>
        <dbReference type="Proteomes" id="UP000000759"/>
    </source>
</evidence>
<dbReference type="GeneID" id="7198605"/>
<comment type="cofactor">
    <cofactor evidence="1">
        <name>pyridoxal 5'-phosphate</name>
        <dbReference type="ChEBI" id="CHEBI:597326"/>
    </cofactor>
</comment>
<evidence type="ECO:0000256" key="3">
    <source>
        <dbReference type="SAM" id="MobiDB-lite"/>
    </source>
</evidence>
<protein>
    <recommendedName>
        <fullName evidence="6">Cystathionine gamma-synthase</fullName>
    </recommendedName>
</protein>
<reference evidence="5" key="2">
    <citation type="submission" date="2008-08" db="EMBL/GenBank/DDBJ databases">
        <authorList>
            <consortium name="Diatom Consortium"/>
            <person name="Grigoriev I."/>
            <person name="Grimwood J."/>
            <person name="Kuo A."/>
            <person name="Otillar R.P."/>
            <person name="Salamov A."/>
            <person name="Detter J.C."/>
            <person name="Lindquist E."/>
            <person name="Shapiro H."/>
            <person name="Lucas S."/>
            <person name="Glavina del Rio T."/>
            <person name="Pitluck S."/>
            <person name="Rokhsar D."/>
            <person name="Bowler C."/>
        </authorList>
    </citation>
    <scope>GENOME REANNOTATION</scope>
    <source>
        <strain evidence="5">CCAP 1055/1</strain>
    </source>
</reference>
<dbReference type="RefSeq" id="XP_002184681.1">
    <property type="nucleotide sequence ID" value="XM_002184645.1"/>
</dbReference>
<keyword evidence="2" id="KW-0663">Pyridoxal phosphate</keyword>
<dbReference type="InterPro" id="IPR000277">
    <property type="entry name" value="Cys/Met-Metab_PyrdxlP-dep_enz"/>
</dbReference>
<dbReference type="Gene3D" id="3.90.1150.10">
    <property type="entry name" value="Aspartate Aminotransferase, domain 1"/>
    <property type="match status" value="1"/>
</dbReference>
<reference evidence="4 5" key="1">
    <citation type="journal article" date="2008" name="Nature">
        <title>The Phaeodactylum genome reveals the evolutionary history of diatom genomes.</title>
        <authorList>
            <person name="Bowler C."/>
            <person name="Allen A.E."/>
            <person name="Badger J.H."/>
            <person name="Grimwood J."/>
            <person name="Jabbari K."/>
            <person name="Kuo A."/>
            <person name="Maheswari U."/>
            <person name="Martens C."/>
            <person name="Maumus F."/>
            <person name="Otillar R.P."/>
            <person name="Rayko E."/>
            <person name="Salamov A."/>
            <person name="Vandepoele K."/>
            <person name="Beszteri B."/>
            <person name="Gruber A."/>
            <person name="Heijde M."/>
            <person name="Katinka M."/>
            <person name="Mock T."/>
            <person name="Valentin K."/>
            <person name="Verret F."/>
            <person name="Berges J.A."/>
            <person name="Brownlee C."/>
            <person name="Cadoret J.P."/>
            <person name="Chiovitti A."/>
            <person name="Choi C.J."/>
            <person name="Coesel S."/>
            <person name="De Martino A."/>
            <person name="Detter J.C."/>
            <person name="Durkin C."/>
            <person name="Falciatore A."/>
            <person name="Fournet J."/>
            <person name="Haruta M."/>
            <person name="Huysman M.J."/>
            <person name="Jenkins B.D."/>
            <person name="Jiroutova K."/>
            <person name="Jorgensen R.E."/>
            <person name="Joubert Y."/>
            <person name="Kaplan A."/>
            <person name="Kroger N."/>
            <person name="Kroth P.G."/>
            <person name="La Roche J."/>
            <person name="Lindquist E."/>
            <person name="Lommer M."/>
            <person name="Martin-Jezequel V."/>
            <person name="Lopez P.J."/>
            <person name="Lucas S."/>
            <person name="Mangogna M."/>
            <person name="McGinnis K."/>
            <person name="Medlin L.K."/>
            <person name="Montsant A."/>
            <person name="Oudot-Le Secq M.P."/>
            <person name="Napoli C."/>
            <person name="Obornik M."/>
            <person name="Parker M.S."/>
            <person name="Petit J.L."/>
            <person name="Porcel B.M."/>
            <person name="Poulsen N."/>
            <person name="Robison M."/>
            <person name="Rychlewski L."/>
            <person name="Rynearson T.A."/>
            <person name="Schmutz J."/>
            <person name="Shapiro H."/>
            <person name="Siaut M."/>
            <person name="Stanley M."/>
            <person name="Sussman M.R."/>
            <person name="Taylor A.R."/>
            <person name="Vardi A."/>
            <person name="von Dassow P."/>
            <person name="Vyverman W."/>
            <person name="Willis A."/>
            <person name="Wyrwicz L.S."/>
            <person name="Rokhsar D.S."/>
            <person name="Weissenbach J."/>
            <person name="Armbrust E.V."/>
            <person name="Green B.R."/>
            <person name="Van de Peer Y."/>
            <person name="Grigoriev I.V."/>
        </authorList>
    </citation>
    <scope>NUCLEOTIDE SEQUENCE [LARGE SCALE GENOMIC DNA]</scope>
    <source>
        <strain evidence="4 5">CCAP 1055/1</strain>
    </source>
</reference>
<dbReference type="InParanoid" id="B7GC92"/>
<dbReference type="OrthoDB" id="10047078at2759"/>
<dbReference type="GO" id="GO:0003962">
    <property type="term" value="F:cystathionine gamma-synthase activity"/>
    <property type="evidence" value="ECO:0007669"/>
    <property type="project" value="TreeGrafter"/>
</dbReference>